<reference evidence="2" key="1">
    <citation type="submission" date="2021-07" db="EMBL/GenBank/DDBJ databases">
        <title>Genome Resource of American Ginseng Black Spot Pathogen Alternaria panax.</title>
        <authorList>
            <person name="Qiu C."/>
            <person name="Wang W."/>
            <person name="Liu Z."/>
        </authorList>
    </citation>
    <scope>NUCLEOTIDE SEQUENCE</scope>
    <source>
        <strain evidence="2">BNCC115425</strain>
    </source>
</reference>
<dbReference type="EMBL" id="JAANER010000004">
    <property type="protein sequence ID" value="KAG9191328.1"/>
    <property type="molecule type" value="Genomic_DNA"/>
</dbReference>
<sequence length="477" mass="54505">MSQSQSPGRFSAPVKLPYLPCTPPIDSARSEAPPPSSNATDALPSYLRRHIQLGFTHDDVAALISSIDSSQAPPSSSNGNPTLAHLPAELLLQVLEHVPVDYVLDWRLRTQLVGYMGRRSEPVMQDLDEEEYESIHLIEADFIRVEEEEGETTCQQEKRPIWSSKHAVFKIKDEWYRAFRDVNGLETEPGDTINHVEREWDGVLGRLAFLQEEDFGQLRWCIRLDHAVLDLDFPVHKAGLHLDFDTNLHTGSIRVAWKAMLVRFLRTERALRVLMEQKRDSPFTFSHHEDCLRSIRRTRLIDSLTPLPTTTPARAQRDRAILWSMRLLRPLFGTPPERHTTILNDVEDNSICVLLLLRRTAALTSTQLSYLHNLHTTYLSLESSLRSLDETYTEFKSYLSMPGFQTNILLPYAISNARGLPRNPVAWSDELRLRIECQVKRWEAQGEVLEKVRELLEGSCEAMAAPEDGFDELGSDF</sequence>
<evidence type="ECO:0000313" key="3">
    <source>
        <dbReference type="Proteomes" id="UP001199106"/>
    </source>
</evidence>
<keyword evidence="3" id="KW-1185">Reference proteome</keyword>
<gene>
    <name evidence="2" type="ORF">G6011_09416</name>
</gene>
<dbReference type="Proteomes" id="UP001199106">
    <property type="component" value="Unassembled WGS sequence"/>
</dbReference>
<name>A0AAD4IAX9_9PLEO</name>
<comment type="caution">
    <text evidence="2">The sequence shown here is derived from an EMBL/GenBank/DDBJ whole genome shotgun (WGS) entry which is preliminary data.</text>
</comment>
<proteinExistence type="predicted"/>
<evidence type="ECO:0008006" key="4">
    <source>
        <dbReference type="Google" id="ProtNLM"/>
    </source>
</evidence>
<dbReference type="AlphaFoldDB" id="A0AAD4IAX9"/>
<feature type="region of interest" description="Disordered" evidence="1">
    <location>
        <begin position="1"/>
        <end position="42"/>
    </location>
</feature>
<evidence type="ECO:0000313" key="2">
    <source>
        <dbReference type="EMBL" id="KAG9191328.1"/>
    </source>
</evidence>
<organism evidence="2 3">
    <name type="scientific">Alternaria panax</name>
    <dbReference type="NCBI Taxonomy" id="48097"/>
    <lineage>
        <taxon>Eukaryota</taxon>
        <taxon>Fungi</taxon>
        <taxon>Dikarya</taxon>
        <taxon>Ascomycota</taxon>
        <taxon>Pezizomycotina</taxon>
        <taxon>Dothideomycetes</taxon>
        <taxon>Pleosporomycetidae</taxon>
        <taxon>Pleosporales</taxon>
        <taxon>Pleosporineae</taxon>
        <taxon>Pleosporaceae</taxon>
        <taxon>Alternaria</taxon>
        <taxon>Alternaria sect. Panax</taxon>
    </lineage>
</organism>
<accession>A0AAD4IAX9</accession>
<protein>
    <recommendedName>
        <fullName evidence="4">F-box domain-containing protein</fullName>
    </recommendedName>
</protein>
<evidence type="ECO:0000256" key="1">
    <source>
        <dbReference type="SAM" id="MobiDB-lite"/>
    </source>
</evidence>